<evidence type="ECO:0000313" key="3">
    <source>
        <dbReference type="Proteomes" id="UP000738349"/>
    </source>
</evidence>
<keyword evidence="3" id="KW-1185">Reference proteome</keyword>
<dbReference type="InterPro" id="IPR052228">
    <property type="entry name" value="Sec_Metab_Biosynth_Oxidored"/>
</dbReference>
<accession>A0A9P9JRL5</accession>
<dbReference type="SUPFAM" id="SSF51735">
    <property type="entry name" value="NAD(P)-binding Rossmann-fold domains"/>
    <property type="match status" value="1"/>
</dbReference>
<organism evidence="2 3">
    <name type="scientific">Dactylonectria macrodidyma</name>
    <dbReference type="NCBI Taxonomy" id="307937"/>
    <lineage>
        <taxon>Eukaryota</taxon>
        <taxon>Fungi</taxon>
        <taxon>Dikarya</taxon>
        <taxon>Ascomycota</taxon>
        <taxon>Pezizomycotina</taxon>
        <taxon>Sordariomycetes</taxon>
        <taxon>Hypocreomycetidae</taxon>
        <taxon>Hypocreales</taxon>
        <taxon>Nectriaceae</taxon>
        <taxon>Dactylonectria</taxon>
    </lineage>
</organism>
<keyword evidence="1" id="KW-0560">Oxidoreductase</keyword>
<proteinExistence type="predicted"/>
<comment type="caution">
    <text evidence="2">The sequence shown here is derived from an EMBL/GenBank/DDBJ whole genome shotgun (WGS) entry which is preliminary data.</text>
</comment>
<dbReference type="EMBL" id="JAGMUV010000001">
    <property type="protein sequence ID" value="KAH7176398.1"/>
    <property type="molecule type" value="Genomic_DNA"/>
</dbReference>
<dbReference type="Pfam" id="PF00106">
    <property type="entry name" value="adh_short"/>
    <property type="match status" value="1"/>
</dbReference>
<name>A0A9P9JRL5_9HYPO</name>
<dbReference type="PANTHER" id="PTHR47534">
    <property type="entry name" value="YALI0E05731P"/>
    <property type="match status" value="1"/>
</dbReference>
<dbReference type="Proteomes" id="UP000738349">
    <property type="component" value="Unassembled WGS sequence"/>
</dbReference>
<dbReference type="PANTHER" id="PTHR47534:SF3">
    <property type="entry name" value="ALCOHOL DEHYDROGENASE-LIKE C-TERMINAL DOMAIN-CONTAINING PROTEIN"/>
    <property type="match status" value="1"/>
</dbReference>
<dbReference type="OrthoDB" id="542013at2759"/>
<protein>
    <submittedName>
        <fullName evidence="2">Uncharacterized protein</fullName>
    </submittedName>
</protein>
<evidence type="ECO:0000313" key="2">
    <source>
        <dbReference type="EMBL" id="KAH7176398.1"/>
    </source>
</evidence>
<gene>
    <name evidence="2" type="ORF">EDB81DRAFT_772550</name>
</gene>
<evidence type="ECO:0000256" key="1">
    <source>
        <dbReference type="ARBA" id="ARBA00023002"/>
    </source>
</evidence>
<dbReference type="InterPro" id="IPR036291">
    <property type="entry name" value="NAD(P)-bd_dom_sf"/>
</dbReference>
<dbReference type="InterPro" id="IPR002347">
    <property type="entry name" value="SDR_fam"/>
</dbReference>
<reference evidence="2" key="1">
    <citation type="journal article" date="2021" name="Nat. Commun.">
        <title>Genetic determinants of endophytism in the Arabidopsis root mycobiome.</title>
        <authorList>
            <person name="Mesny F."/>
            <person name="Miyauchi S."/>
            <person name="Thiergart T."/>
            <person name="Pickel B."/>
            <person name="Atanasova L."/>
            <person name="Karlsson M."/>
            <person name="Huettel B."/>
            <person name="Barry K.W."/>
            <person name="Haridas S."/>
            <person name="Chen C."/>
            <person name="Bauer D."/>
            <person name="Andreopoulos W."/>
            <person name="Pangilinan J."/>
            <person name="LaButti K."/>
            <person name="Riley R."/>
            <person name="Lipzen A."/>
            <person name="Clum A."/>
            <person name="Drula E."/>
            <person name="Henrissat B."/>
            <person name="Kohler A."/>
            <person name="Grigoriev I.V."/>
            <person name="Martin F.M."/>
            <person name="Hacquard S."/>
        </authorList>
    </citation>
    <scope>NUCLEOTIDE SEQUENCE</scope>
    <source>
        <strain evidence="2">MPI-CAGE-AT-0147</strain>
    </source>
</reference>
<sequence length="287" mass="31399">MAIRALVVGGTAGIGFAMASRIAAEASSSAVIISGRTKPNVIPHANMEFRPLDASSMHNIKQYTSAFKSSPGQELDFLIMTQSILTMAGRTETSEGIDRKMALNYYGRQLLLRELLPVLKKDAKVIIVLDGRFGSPSRLDWDDLDLKKHFSLSKAANHCMVMHDAMIQYHAAQQQQQRQGGIERHFIHAYPGAVNTDFSKKVPWYLKHITAAASHVLATKPDDCAKYLLTGAAECAVAGNAEGRFWSNINQKGHLVAGKLIWSEEQLQRIADHTWGIVDGAAAKGSS</sequence>
<dbReference type="AlphaFoldDB" id="A0A9P9JRL5"/>
<dbReference type="Gene3D" id="3.40.50.720">
    <property type="entry name" value="NAD(P)-binding Rossmann-like Domain"/>
    <property type="match status" value="1"/>
</dbReference>
<dbReference type="GO" id="GO:0016491">
    <property type="term" value="F:oxidoreductase activity"/>
    <property type="evidence" value="ECO:0007669"/>
    <property type="project" value="UniProtKB-KW"/>
</dbReference>